<dbReference type="AlphaFoldDB" id="A0A2K0T3I2"/>
<dbReference type="OrthoDB" id="4939762at2759"/>
<proteinExistence type="predicted"/>
<protein>
    <submittedName>
        <fullName evidence="2">Uncharacterized protein</fullName>
    </submittedName>
</protein>
<evidence type="ECO:0000256" key="1">
    <source>
        <dbReference type="SAM" id="MobiDB-lite"/>
    </source>
</evidence>
<reference evidence="2 3" key="1">
    <citation type="submission" date="2017-02" db="EMBL/GenBank/DDBJ databases">
        <title>Genomes of Trichoderma spp. with biocontrol activity.</title>
        <authorList>
            <person name="Gardiner D."/>
            <person name="Kazan K."/>
            <person name="Vos C."/>
            <person name="Harvey P."/>
        </authorList>
    </citation>
    <scope>NUCLEOTIDE SEQUENCE [LARGE SCALE GENOMIC DNA]</scope>
    <source>
        <strain evidence="2 3">A5MH</strain>
    </source>
</reference>
<evidence type="ECO:0000313" key="2">
    <source>
        <dbReference type="EMBL" id="PNP40087.1"/>
    </source>
</evidence>
<dbReference type="Proteomes" id="UP000236546">
    <property type="component" value="Unassembled WGS sequence"/>
</dbReference>
<name>A0A2K0T3I2_9HYPO</name>
<gene>
    <name evidence="2" type="ORF">TGAMA5MH_08009</name>
</gene>
<organism evidence="2 3">
    <name type="scientific">Trichoderma gamsii</name>
    <dbReference type="NCBI Taxonomy" id="398673"/>
    <lineage>
        <taxon>Eukaryota</taxon>
        <taxon>Fungi</taxon>
        <taxon>Dikarya</taxon>
        <taxon>Ascomycota</taxon>
        <taxon>Pezizomycotina</taxon>
        <taxon>Sordariomycetes</taxon>
        <taxon>Hypocreomycetidae</taxon>
        <taxon>Hypocreales</taxon>
        <taxon>Hypocreaceae</taxon>
        <taxon>Trichoderma</taxon>
    </lineage>
</organism>
<comment type="caution">
    <text evidence="2">The sequence shown here is derived from an EMBL/GenBank/DDBJ whole genome shotgun (WGS) entry which is preliminary data.</text>
</comment>
<dbReference type="EMBL" id="MTYH01000073">
    <property type="protein sequence ID" value="PNP40087.1"/>
    <property type="molecule type" value="Genomic_DNA"/>
</dbReference>
<evidence type="ECO:0000313" key="3">
    <source>
        <dbReference type="Proteomes" id="UP000236546"/>
    </source>
</evidence>
<accession>A0A2K0T3I2</accession>
<feature type="compositionally biased region" description="Basic and acidic residues" evidence="1">
    <location>
        <begin position="248"/>
        <end position="258"/>
    </location>
</feature>
<sequence length="330" mass="36413">MYHYEHQPRVVEGYSDYHGVFVTPPADWDNSVGGTSVGGNRHNDSQWATVTGTEFELLDVPAGDVPAGDVPAGDAPVTYKPAELLASDVSQHIRAESNSRLRDAVKKGVPLDALYFTDDCYPAWDNIYEMNSGHNHHARVQKKLLNREAASLVDSLIMKELVASANEKLEEARLLGVALTDISIGTDLVPKWDRQAVDVAAPPPELVKDHWEDSLKRNIDTFGVDFIMDEIREAASEDDSITPLNSTSDREDSAHYDTDSSASDDGIRYGNNQHEEPIDDRYAMFSGGDPQPLPSGYRTIAESDDEAPHILHDVEIHDGSNGTYHVDMEV</sequence>
<feature type="region of interest" description="Disordered" evidence="1">
    <location>
        <begin position="236"/>
        <end position="274"/>
    </location>
</feature>